<organism evidence="5 6">
    <name type="scientific">Leptothrix discophora</name>
    <dbReference type="NCBI Taxonomy" id="89"/>
    <lineage>
        <taxon>Bacteria</taxon>
        <taxon>Pseudomonadati</taxon>
        <taxon>Pseudomonadota</taxon>
        <taxon>Betaproteobacteria</taxon>
        <taxon>Burkholderiales</taxon>
        <taxon>Sphaerotilaceae</taxon>
        <taxon>Leptothrix</taxon>
    </lineage>
</organism>
<dbReference type="Gene3D" id="3.30.420.360">
    <property type="match status" value="1"/>
</dbReference>
<comment type="similarity">
    <text evidence="1">Belongs to the carbamoyltransferase HypF family.</text>
</comment>
<dbReference type="InterPro" id="IPR041440">
    <property type="entry name" value="HypF_C"/>
</dbReference>
<evidence type="ECO:0000259" key="3">
    <source>
        <dbReference type="Pfam" id="PF17788"/>
    </source>
</evidence>
<evidence type="ECO:0000313" key="5">
    <source>
        <dbReference type="EMBL" id="MDP4300290.1"/>
    </source>
</evidence>
<keyword evidence="6" id="KW-1185">Reference proteome</keyword>
<feature type="region of interest" description="Disordered" evidence="2">
    <location>
        <begin position="381"/>
        <end position="407"/>
    </location>
</feature>
<dbReference type="Gene3D" id="3.30.420.40">
    <property type="match status" value="1"/>
</dbReference>
<dbReference type="SUPFAM" id="SSF53067">
    <property type="entry name" value="Actin-like ATPase domain"/>
    <property type="match status" value="1"/>
</dbReference>
<reference evidence="5 6" key="1">
    <citation type="submission" date="2023-08" db="EMBL/GenBank/DDBJ databases">
        <authorList>
            <person name="Roldan D.M."/>
            <person name="Menes R.J."/>
        </authorList>
    </citation>
    <scope>NUCLEOTIDE SEQUENCE [LARGE SCALE GENOMIC DNA]</scope>
    <source>
        <strain evidence="5 6">CCM 2812</strain>
    </source>
</reference>
<evidence type="ECO:0000313" key="6">
    <source>
        <dbReference type="Proteomes" id="UP001235760"/>
    </source>
</evidence>
<dbReference type="Pfam" id="PF17788">
    <property type="entry name" value="HypF_C"/>
    <property type="match status" value="1"/>
</dbReference>
<evidence type="ECO:0000256" key="1">
    <source>
        <dbReference type="ARBA" id="ARBA00008097"/>
    </source>
</evidence>
<dbReference type="EMBL" id="JAUZEE010000003">
    <property type="protein sequence ID" value="MDP4300290.1"/>
    <property type="molecule type" value="Genomic_DNA"/>
</dbReference>
<dbReference type="PANTHER" id="PTHR42959:SF1">
    <property type="entry name" value="CARBAMOYLTRANSFERASE HYPF"/>
    <property type="match status" value="1"/>
</dbReference>
<proteinExistence type="inferred from homology"/>
<sequence>MPRVLATGAYLKNAAGLWLDGAWLPSPDHGDLVTPQACRALEDSLERLLARAGHHLDGLAHDLHPDFHSTRLAQALAERLGLPALSVQHHLAHVGVVLAEQALAGTPVEGPVIGIVLDGYGRGADGGAWGGELLWVDGPHWLRVGHLAHLALPGGDRAAREPWRMASAALHALGRADEITRRHAGAVGIERAHGLRAMLERGLNCPPTSSAGRWFDAAAAALGLCWQQQHEAEAAQALEALATQHDDDGRLTGFEPDPRLAPATLRDGRIDLGPVVAELFDAWSDATQAPQRARLAHHFHLAMADGLAQAAARAAAQDGCDTVVLAGGCLFNRLLSQALHARLSLLGLRVLRPVAHSCGDAALALGQAWIARQRLAAGMTQGHAATPSLPVRSARPSPRFPEPQPCA</sequence>
<comment type="caution">
    <text evidence="5">The sequence shown here is derived from an EMBL/GenBank/DDBJ whole genome shotgun (WGS) entry which is preliminary data.</text>
</comment>
<evidence type="ECO:0000259" key="4">
    <source>
        <dbReference type="Pfam" id="PF22521"/>
    </source>
</evidence>
<dbReference type="InterPro" id="IPR051060">
    <property type="entry name" value="Carbamoyltrans_HypF-like"/>
</dbReference>
<dbReference type="Proteomes" id="UP001235760">
    <property type="component" value="Unassembled WGS sequence"/>
</dbReference>
<gene>
    <name evidence="5" type="ORF">Q8X39_06545</name>
</gene>
<dbReference type="PANTHER" id="PTHR42959">
    <property type="entry name" value="CARBAMOYLTRANSFERASE"/>
    <property type="match status" value="1"/>
</dbReference>
<dbReference type="RefSeq" id="WP_305748852.1">
    <property type="nucleotide sequence ID" value="NZ_JAUZEE010000003.1"/>
</dbReference>
<name>A0ABT9G1B8_LEPDI</name>
<accession>A0ABT9G1B8</accession>
<feature type="domain" description="HypF Kae1-like" evidence="3">
    <location>
        <begin position="2"/>
        <end position="100"/>
    </location>
</feature>
<feature type="compositionally biased region" description="Pro residues" evidence="2">
    <location>
        <begin position="398"/>
        <end position="407"/>
    </location>
</feature>
<dbReference type="Pfam" id="PF22521">
    <property type="entry name" value="HypF_C_2"/>
    <property type="match status" value="1"/>
</dbReference>
<dbReference type="InterPro" id="IPR043129">
    <property type="entry name" value="ATPase_NBD"/>
</dbReference>
<dbReference type="InterPro" id="IPR055128">
    <property type="entry name" value="HypF_C_2"/>
</dbReference>
<feature type="domain" description="Carbamoyltransferase Kae1-like" evidence="4">
    <location>
        <begin position="114"/>
        <end position="367"/>
    </location>
</feature>
<evidence type="ECO:0000256" key="2">
    <source>
        <dbReference type="SAM" id="MobiDB-lite"/>
    </source>
</evidence>
<protein>
    <submittedName>
        <fullName evidence="5">Carbamoyltransferase HypF</fullName>
    </submittedName>
</protein>